<sequence>METGNTHTPLWPPSAPPTLVEGPDGLRDDSTSGAQVLEGQHAFGSELRRARHAAGLTLSRLAARVHYSKAQLSKVETGQKRPSEELARLCDAALGAEGALLRLVPVLSVPHTEREPAAGEAGGSGGTPARRGLLAAGAAAVLGTAATPSATASPAADGALLDISRNLFAEFRRLGQSAPPGAVLPALAEQTRVLRLLARRSGARTRDGLIALSSRYAEFAGWMAQEAGDEQAALRLTDQAVELAAAAGDSDLASYARVRRALVSYYRGDAAETLALTATVRSPALPPRILGLAAVQEAEGHALAGDHGSSMRALDRARALLARAPADPAQPVLGASHVPDQVAMITGWCLLDLGRPREAAEVFDREMCRVAPTALRTRARYGTRQALAHALAGDIDRACALTHDVLSAVHTVGSATVALDVRRLSRTLARHPRHRAVKEVEPLLAFALSPAARLL</sequence>
<organism evidence="3 4">
    <name type="scientific">Streptomyces tremellae</name>
    <dbReference type="NCBI Taxonomy" id="1124239"/>
    <lineage>
        <taxon>Bacteria</taxon>
        <taxon>Bacillati</taxon>
        <taxon>Actinomycetota</taxon>
        <taxon>Actinomycetes</taxon>
        <taxon>Kitasatosporales</taxon>
        <taxon>Streptomycetaceae</taxon>
        <taxon>Streptomyces</taxon>
    </lineage>
</organism>
<dbReference type="Proteomes" id="UP001499884">
    <property type="component" value="Unassembled WGS sequence"/>
</dbReference>
<dbReference type="InterPro" id="IPR010982">
    <property type="entry name" value="Lambda_DNA-bd_dom_sf"/>
</dbReference>
<dbReference type="InterPro" id="IPR001387">
    <property type="entry name" value="Cro/C1-type_HTH"/>
</dbReference>
<dbReference type="SMART" id="SM00530">
    <property type="entry name" value="HTH_XRE"/>
    <property type="match status" value="1"/>
</dbReference>
<comment type="caution">
    <text evidence="3">The sequence shown here is derived from an EMBL/GenBank/DDBJ whole genome shotgun (WGS) entry which is preliminary data.</text>
</comment>
<feature type="domain" description="HTH cro/C1-type" evidence="2">
    <location>
        <begin position="47"/>
        <end position="101"/>
    </location>
</feature>
<gene>
    <name evidence="3" type="ORF">GCM10023082_29800</name>
</gene>
<evidence type="ECO:0000313" key="3">
    <source>
        <dbReference type="EMBL" id="GAA3730152.1"/>
    </source>
</evidence>
<dbReference type="CDD" id="cd00093">
    <property type="entry name" value="HTH_XRE"/>
    <property type="match status" value="1"/>
</dbReference>
<keyword evidence="4" id="KW-1185">Reference proteome</keyword>
<dbReference type="SUPFAM" id="SSF47413">
    <property type="entry name" value="lambda repressor-like DNA-binding domains"/>
    <property type="match status" value="1"/>
</dbReference>
<evidence type="ECO:0000313" key="4">
    <source>
        <dbReference type="Proteomes" id="UP001499884"/>
    </source>
</evidence>
<dbReference type="Gene3D" id="1.10.260.40">
    <property type="entry name" value="lambda repressor-like DNA-binding domains"/>
    <property type="match status" value="1"/>
</dbReference>
<name>A0ABP7F7X4_9ACTN</name>
<proteinExistence type="predicted"/>
<accession>A0ABP7F7X4</accession>
<reference evidence="4" key="1">
    <citation type="journal article" date="2019" name="Int. J. Syst. Evol. Microbiol.">
        <title>The Global Catalogue of Microorganisms (GCM) 10K type strain sequencing project: providing services to taxonomists for standard genome sequencing and annotation.</title>
        <authorList>
            <consortium name="The Broad Institute Genomics Platform"/>
            <consortium name="The Broad Institute Genome Sequencing Center for Infectious Disease"/>
            <person name="Wu L."/>
            <person name="Ma J."/>
        </authorList>
    </citation>
    <scope>NUCLEOTIDE SEQUENCE [LARGE SCALE GENOMIC DNA]</scope>
    <source>
        <strain evidence="4">JCM 30846</strain>
    </source>
</reference>
<dbReference type="EMBL" id="BAABEP010000017">
    <property type="protein sequence ID" value="GAA3730152.1"/>
    <property type="molecule type" value="Genomic_DNA"/>
</dbReference>
<feature type="region of interest" description="Disordered" evidence="1">
    <location>
        <begin position="1"/>
        <end position="32"/>
    </location>
</feature>
<evidence type="ECO:0000256" key="1">
    <source>
        <dbReference type="SAM" id="MobiDB-lite"/>
    </source>
</evidence>
<dbReference type="Pfam" id="PF13560">
    <property type="entry name" value="HTH_31"/>
    <property type="match status" value="1"/>
</dbReference>
<protein>
    <submittedName>
        <fullName evidence="3">Helix-turn-helix transcriptional regulator</fullName>
    </submittedName>
</protein>
<dbReference type="PROSITE" id="PS50943">
    <property type="entry name" value="HTH_CROC1"/>
    <property type="match status" value="1"/>
</dbReference>
<evidence type="ECO:0000259" key="2">
    <source>
        <dbReference type="PROSITE" id="PS50943"/>
    </source>
</evidence>